<keyword evidence="1" id="KW-0863">Zinc-finger</keyword>
<dbReference type="EnsemblMetazoa" id="XM_038201426.1">
    <property type="protein sequence ID" value="XP_038057354.1"/>
    <property type="gene ID" value="LOC119728959"/>
</dbReference>
<proteinExistence type="predicted"/>
<dbReference type="InterPro" id="IPR036875">
    <property type="entry name" value="Znf_CCHC_sf"/>
</dbReference>
<dbReference type="InterPro" id="IPR026523">
    <property type="entry name" value="PNMA"/>
</dbReference>
<dbReference type="OMA" id="GEHEATY"/>
<accession>A0A914A126</accession>
<feature type="region of interest" description="Disordered" evidence="2">
    <location>
        <begin position="464"/>
        <end position="483"/>
    </location>
</feature>
<dbReference type="GO" id="GO:0003676">
    <property type="term" value="F:nucleic acid binding"/>
    <property type="evidence" value="ECO:0007669"/>
    <property type="project" value="InterPro"/>
</dbReference>
<dbReference type="InterPro" id="IPR001878">
    <property type="entry name" value="Znf_CCHC"/>
</dbReference>
<dbReference type="GeneID" id="119728959"/>
<keyword evidence="1" id="KW-0862">Zinc</keyword>
<evidence type="ECO:0000313" key="5">
    <source>
        <dbReference type="Proteomes" id="UP000887568"/>
    </source>
</evidence>
<feature type="region of interest" description="Disordered" evidence="2">
    <location>
        <begin position="393"/>
        <end position="419"/>
    </location>
</feature>
<dbReference type="OrthoDB" id="115435at2759"/>
<dbReference type="Proteomes" id="UP000887568">
    <property type="component" value="Unplaced"/>
</dbReference>
<evidence type="ECO:0000256" key="2">
    <source>
        <dbReference type="SAM" id="MobiDB-lite"/>
    </source>
</evidence>
<evidence type="ECO:0000259" key="3">
    <source>
        <dbReference type="PROSITE" id="PS50158"/>
    </source>
</evidence>
<dbReference type="AlphaFoldDB" id="A0A914A126"/>
<dbReference type="InterPro" id="IPR048270">
    <property type="entry name" value="PNMA_C"/>
</dbReference>
<sequence>MEESLKKIALDWCKKEETRPSHSILLSMKLVATPTQTIALALTDCLPNIVGISRREDVGQDLTLVLCDFDKPVSFLKFGSEITLNFQPLPTSCRVIRLDDSPSHFPSKSSRVRISDLTKNGALDEWRNRPRPNSTESVPAIPSTSAGTSVSQPLPSDFSNSFSRCTLAANYRKLRCFSGLAVPSKDEDGYTAWIDHVEGQMDEWQDLDDAERRKRVREALRAPALSIINDLRRENPLATSRDYLKALDMAFGDTETNDELFVKFHSMTQRREEKPSQFLTRLQGTLRKALRRGIIPQDQSNRVRLTQFIRGITFDEMLLVNLHLRDKVDLPPTFLTLLSLVRKQEDEAKTKLAHRSQPAEHQGVHHLQHLSPHVPSFFPSAPHFFQHSAPLVPAPRHSMAHPRPQGERRGSGQRSYNAGAEDRGTLVNFCFGCGEQGHIRRRCPNPPNTEVVNQKLIKFILGERQSGNGSGRLPSGNQASNNQ</sequence>
<dbReference type="PANTHER" id="PTHR23095">
    <property type="entry name" value="PARANEOPLASTIC ANTIGEN"/>
    <property type="match status" value="1"/>
</dbReference>
<reference evidence="4" key="1">
    <citation type="submission" date="2022-11" db="UniProtKB">
        <authorList>
            <consortium name="EnsemblMetazoa"/>
        </authorList>
    </citation>
    <scope>IDENTIFICATION</scope>
</reference>
<protein>
    <recommendedName>
        <fullName evidence="3">CCHC-type domain-containing protein</fullName>
    </recommendedName>
</protein>
<keyword evidence="1" id="KW-0479">Metal-binding</keyword>
<dbReference type="Pfam" id="PF14893">
    <property type="entry name" value="PNMA"/>
    <property type="match status" value="1"/>
</dbReference>
<keyword evidence="5" id="KW-1185">Reference proteome</keyword>
<dbReference type="PROSITE" id="PS50158">
    <property type="entry name" value="ZF_CCHC"/>
    <property type="match status" value="1"/>
</dbReference>
<evidence type="ECO:0000313" key="4">
    <source>
        <dbReference type="EnsemblMetazoa" id="XP_038057354.1"/>
    </source>
</evidence>
<dbReference type="GO" id="GO:0008270">
    <property type="term" value="F:zinc ion binding"/>
    <property type="evidence" value="ECO:0007669"/>
    <property type="project" value="UniProtKB-KW"/>
</dbReference>
<organism evidence="4 5">
    <name type="scientific">Patiria miniata</name>
    <name type="common">Bat star</name>
    <name type="synonym">Asterina miniata</name>
    <dbReference type="NCBI Taxonomy" id="46514"/>
    <lineage>
        <taxon>Eukaryota</taxon>
        <taxon>Metazoa</taxon>
        <taxon>Echinodermata</taxon>
        <taxon>Eleutherozoa</taxon>
        <taxon>Asterozoa</taxon>
        <taxon>Asteroidea</taxon>
        <taxon>Valvatacea</taxon>
        <taxon>Valvatida</taxon>
        <taxon>Asterinidae</taxon>
        <taxon>Patiria</taxon>
    </lineage>
</organism>
<dbReference type="PANTHER" id="PTHR23095:SF46">
    <property type="entry name" value="GAG PROTEIN"/>
    <property type="match status" value="1"/>
</dbReference>
<dbReference type="SUPFAM" id="SSF57756">
    <property type="entry name" value="Retrovirus zinc finger-like domains"/>
    <property type="match status" value="1"/>
</dbReference>
<evidence type="ECO:0000256" key="1">
    <source>
        <dbReference type="PROSITE-ProRule" id="PRU00047"/>
    </source>
</evidence>
<feature type="region of interest" description="Disordered" evidence="2">
    <location>
        <begin position="122"/>
        <end position="154"/>
    </location>
</feature>
<feature type="compositionally biased region" description="Polar residues" evidence="2">
    <location>
        <begin position="131"/>
        <end position="154"/>
    </location>
</feature>
<dbReference type="RefSeq" id="XP_038057354.1">
    <property type="nucleotide sequence ID" value="XM_038201426.1"/>
</dbReference>
<dbReference type="Gene3D" id="4.10.60.10">
    <property type="entry name" value="Zinc finger, CCHC-type"/>
    <property type="match status" value="1"/>
</dbReference>
<name>A0A914A126_PATMI</name>
<dbReference type="SMART" id="SM00343">
    <property type="entry name" value="ZnF_C2HC"/>
    <property type="match status" value="1"/>
</dbReference>
<feature type="domain" description="CCHC-type" evidence="3">
    <location>
        <begin position="430"/>
        <end position="445"/>
    </location>
</feature>